<protein>
    <submittedName>
        <fullName evidence="1">Uncharacterized protein</fullName>
    </submittedName>
</protein>
<dbReference type="AlphaFoldDB" id="A0A6N2LYY6"/>
<name>A0A6N2LYY6_SALVM</name>
<reference evidence="1" key="1">
    <citation type="submission" date="2019-03" db="EMBL/GenBank/DDBJ databases">
        <authorList>
            <person name="Mank J."/>
            <person name="Almeida P."/>
        </authorList>
    </citation>
    <scope>NUCLEOTIDE SEQUENCE</scope>
    <source>
        <strain evidence="1">78183</strain>
    </source>
</reference>
<proteinExistence type="predicted"/>
<accession>A0A6N2LYY6</accession>
<sequence length="84" mass="9810">MQQSLRKHIKKLSEGDALFDSATNNAAIRTFIYVLGVNRRLEIQQFRYESNRKLNQTNTDYKMSYTLSYQEKTLSSFLAKILVA</sequence>
<gene>
    <name evidence="1" type="ORF">SVIM_LOCUS294695</name>
</gene>
<organism evidence="1">
    <name type="scientific">Salix viminalis</name>
    <name type="common">Common osier</name>
    <name type="synonym">Basket willow</name>
    <dbReference type="NCBI Taxonomy" id="40686"/>
    <lineage>
        <taxon>Eukaryota</taxon>
        <taxon>Viridiplantae</taxon>
        <taxon>Streptophyta</taxon>
        <taxon>Embryophyta</taxon>
        <taxon>Tracheophyta</taxon>
        <taxon>Spermatophyta</taxon>
        <taxon>Magnoliopsida</taxon>
        <taxon>eudicotyledons</taxon>
        <taxon>Gunneridae</taxon>
        <taxon>Pentapetalae</taxon>
        <taxon>rosids</taxon>
        <taxon>fabids</taxon>
        <taxon>Malpighiales</taxon>
        <taxon>Salicaceae</taxon>
        <taxon>Saliceae</taxon>
        <taxon>Salix</taxon>
    </lineage>
</organism>
<evidence type="ECO:0000313" key="1">
    <source>
        <dbReference type="EMBL" id="VFU46498.1"/>
    </source>
</evidence>
<dbReference type="EMBL" id="CAADRP010001641">
    <property type="protein sequence ID" value="VFU46498.1"/>
    <property type="molecule type" value="Genomic_DNA"/>
</dbReference>